<name>V3YWW1_LOTGI</name>
<dbReference type="AlphaFoldDB" id="V3YWW1"/>
<gene>
    <name evidence="1" type="ORF">LOTGIDRAFT_101308</name>
</gene>
<dbReference type="OrthoDB" id="445007at2759"/>
<protein>
    <recommendedName>
        <fullName evidence="3">Phytanoyl-CoA dioxygenase</fullName>
    </recommendedName>
</protein>
<accession>V3YWW1</accession>
<dbReference type="InterPro" id="IPR008775">
    <property type="entry name" value="Phytyl_CoA_dOase-like"/>
</dbReference>
<dbReference type="SUPFAM" id="SSF51197">
    <property type="entry name" value="Clavaminate synthase-like"/>
    <property type="match status" value="1"/>
</dbReference>
<evidence type="ECO:0008006" key="3">
    <source>
        <dbReference type="Google" id="ProtNLM"/>
    </source>
</evidence>
<feature type="non-terminal residue" evidence="1">
    <location>
        <position position="259"/>
    </location>
</feature>
<dbReference type="PANTHER" id="PTHR31630">
    <property type="entry name" value="PHYTANOYL-COA DIOXYGENASE-RELATED-RELATED"/>
    <property type="match status" value="1"/>
</dbReference>
<evidence type="ECO:0000313" key="1">
    <source>
        <dbReference type="EMBL" id="ESO82538.1"/>
    </source>
</evidence>
<dbReference type="CTD" id="20229550"/>
<dbReference type="OMA" id="CKGGHAL"/>
<dbReference type="Pfam" id="PF05721">
    <property type="entry name" value="PhyH"/>
    <property type="match status" value="1"/>
</dbReference>
<reference evidence="1 2" key="1">
    <citation type="journal article" date="2013" name="Nature">
        <title>Insights into bilaterian evolution from three spiralian genomes.</title>
        <authorList>
            <person name="Simakov O."/>
            <person name="Marletaz F."/>
            <person name="Cho S.J."/>
            <person name="Edsinger-Gonzales E."/>
            <person name="Havlak P."/>
            <person name="Hellsten U."/>
            <person name="Kuo D.H."/>
            <person name="Larsson T."/>
            <person name="Lv J."/>
            <person name="Arendt D."/>
            <person name="Savage R."/>
            <person name="Osoegawa K."/>
            <person name="de Jong P."/>
            <person name="Grimwood J."/>
            <person name="Chapman J.A."/>
            <person name="Shapiro H."/>
            <person name="Aerts A."/>
            <person name="Otillar R.P."/>
            <person name="Terry A.Y."/>
            <person name="Boore J.L."/>
            <person name="Grigoriev I.V."/>
            <person name="Lindberg D.R."/>
            <person name="Seaver E.C."/>
            <person name="Weisblat D.A."/>
            <person name="Putnam N.H."/>
            <person name="Rokhsar D.S."/>
        </authorList>
    </citation>
    <scope>NUCLEOTIDE SEQUENCE [LARGE SCALE GENOMIC DNA]</scope>
</reference>
<dbReference type="GeneID" id="20229550"/>
<feature type="non-terminal residue" evidence="1">
    <location>
        <position position="1"/>
    </location>
</feature>
<dbReference type="RefSeq" id="XP_009066731.1">
    <property type="nucleotide sequence ID" value="XM_009068483.1"/>
</dbReference>
<sequence>EDLKEKGYTVVKNVVDESDCDVYIQQYKDWLKQFKNGAWPVNMHSCIQKYRIAHMEPSWNVRLKSKKVFEEIWKTDQLLSSYDSVAIACPPDYLDTPNNLYANTSVASSGWLHCDQTYLREGLHGYQGAVYLEETSEKDWTLEVLEGSHKLFEEFFEYSDNARIRSILNHVYQVKPSDREWFRRKGCIRKTIAVPKGGMVLWDSRLIHANSRPKENRPVKDRWRFCVMVCMAPKVWATDETLEVKKTIYRDMLMTTHWP</sequence>
<dbReference type="EMBL" id="KB203855">
    <property type="protein sequence ID" value="ESO82538.1"/>
    <property type="molecule type" value="Genomic_DNA"/>
</dbReference>
<dbReference type="Proteomes" id="UP000030746">
    <property type="component" value="Unassembled WGS sequence"/>
</dbReference>
<evidence type="ECO:0000313" key="2">
    <source>
        <dbReference type="Proteomes" id="UP000030746"/>
    </source>
</evidence>
<keyword evidence="2" id="KW-1185">Reference proteome</keyword>
<proteinExistence type="predicted"/>
<dbReference type="PANTHER" id="PTHR31630:SF6">
    <property type="entry name" value="PHYTANOYL-COA DIOXYGENASE-RELATED"/>
    <property type="match status" value="1"/>
</dbReference>
<dbReference type="Gene3D" id="2.60.120.620">
    <property type="entry name" value="q2cbj1_9rhob like domain"/>
    <property type="match status" value="1"/>
</dbReference>
<dbReference type="HOGENOM" id="CLU_049199_0_0_1"/>
<dbReference type="KEGG" id="lgi:LOTGIDRAFT_101308"/>
<organism evidence="1 2">
    <name type="scientific">Lottia gigantea</name>
    <name type="common">Giant owl limpet</name>
    <dbReference type="NCBI Taxonomy" id="225164"/>
    <lineage>
        <taxon>Eukaryota</taxon>
        <taxon>Metazoa</taxon>
        <taxon>Spiralia</taxon>
        <taxon>Lophotrochozoa</taxon>
        <taxon>Mollusca</taxon>
        <taxon>Gastropoda</taxon>
        <taxon>Patellogastropoda</taxon>
        <taxon>Lottioidea</taxon>
        <taxon>Lottiidae</taxon>
        <taxon>Lottia</taxon>
    </lineage>
</organism>